<dbReference type="EMBL" id="CP162599">
    <property type="protein sequence ID" value="XDK33703.1"/>
    <property type="molecule type" value="Genomic_DNA"/>
</dbReference>
<reference evidence="1" key="1">
    <citation type="submission" date="2024-07" db="EMBL/GenBank/DDBJ databases">
        <title>Halotolerant mesophilic bacterium Ornithinibacillus sp. 4-3, sp. nov., isolated from soil.</title>
        <authorList>
            <person name="Sidarenka A.V."/>
            <person name="Guliayeva D.E."/>
            <person name="Leanovich S.I."/>
            <person name="Hileuskaya K.S."/>
            <person name="Akhremchuk A.E."/>
            <person name="Sikolenko M.A."/>
            <person name="Valentovich L.N."/>
        </authorList>
    </citation>
    <scope>NUCLEOTIDE SEQUENCE</scope>
    <source>
        <strain evidence="1">4-3</strain>
    </source>
</reference>
<name>A0AB39HVA8_9BACI</name>
<accession>A0AB39HVA8</accession>
<evidence type="ECO:0000313" key="1">
    <source>
        <dbReference type="EMBL" id="XDK33703.1"/>
    </source>
</evidence>
<gene>
    <name evidence="1" type="ORF">AB4Y30_04950</name>
</gene>
<organism evidence="1">
    <name type="scientific">Ornithinibacillus sp. 4-3</name>
    <dbReference type="NCBI Taxonomy" id="3231488"/>
    <lineage>
        <taxon>Bacteria</taxon>
        <taxon>Bacillati</taxon>
        <taxon>Bacillota</taxon>
        <taxon>Bacilli</taxon>
        <taxon>Bacillales</taxon>
        <taxon>Bacillaceae</taxon>
        <taxon>Ornithinibacillus</taxon>
    </lineage>
</organism>
<dbReference type="RefSeq" id="WP_368654381.1">
    <property type="nucleotide sequence ID" value="NZ_CP162599.1"/>
</dbReference>
<evidence type="ECO:0008006" key="2">
    <source>
        <dbReference type="Google" id="ProtNLM"/>
    </source>
</evidence>
<protein>
    <recommendedName>
        <fullName evidence="2">GIY-YIG domain-containing protein</fullName>
    </recommendedName>
</protein>
<dbReference type="AlphaFoldDB" id="A0AB39HVA8"/>
<sequence>MEERKANIGINVSHRDEVLFGGVTVNAWNSKWQSIGNLKTANLTPYNKYIGLYRHKVGGKIMYVGRGNRIKQWWIRKDYRRESDSVRKHKSGKLIYENLDRITTDILIIGDSFEAVKITRLLERQFIEKFNPPWNKQKVHKSIT</sequence>
<proteinExistence type="predicted"/>